<dbReference type="Gene3D" id="3.60.21.10">
    <property type="match status" value="1"/>
</dbReference>
<dbReference type="InterPro" id="IPR006186">
    <property type="entry name" value="Ser/Thr-sp_prot-phosphatase"/>
</dbReference>
<comment type="catalytic activity">
    <reaction evidence="3">
        <text>O-phospho-L-threonyl-[protein] + H2O = L-threonyl-[protein] + phosphate</text>
        <dbReference type="Rhea" id="RHEA:47004"/>
        <dbReference type="Rhea" id="RHEA-COMP:11060"/>
        <dbReference type="Rhea" id="RHEA-COMP:11605"/>
        <dbReference type="ChEBI" id="CHEBI:15377"/>
        <dbReference type="ChEBI" id="CHEBI:30013"/>
        <dbReference type="ChEBI" id="CHEBI:43474"/>
        <dbReference type="ChEBI" id="CHEBI:61977"/>
        <dbReference type="EC" id="3.1.3.16"/>
    </reaction>
</comment>
<dbReference type="InterPro" id="IPR011992">
    <property type="entry name" value="EF-hand-dom_pair"/>
</dbReference>
<dbReference type="InterPro" id="IPR018247">
    <property type="entry name" value="EF_Hand_1_Ca_BS"/>
</dbReference>
<comment type="similarity">
    <text evidence="1 3">Belongs to the PPP phosphatase family.</text>
</comment>
<dbReference type="GO" id="GO:0005509">
    <property type="term" value="F:calcium ion binding"/>
    <property type="evidence" value="ECO:0007669"/>
    <property type="project" value="InterPro"/>
</dbReference>
<feature type="region of interest" description="Disordered" evidence="4">
    <location>
        <begin position="1784"/>
        <end position="1823"/>
    </location>
</feature>
<dbReference type="VEuPathDB" id="PlasmoDB:PRG01_1016700"/>
<dbReference type="InterPro" id="IPR002048">
    <property type="entry name" value="EF_hand_dom"/>
</dbReference>
<dbReference type="PROSITE" id="PS00018">
    <property type="entry name" value="EF_HAND_1"/>
    <property type="match status" value="1"/>
</dbReference>
<dbReference type="EC" id="3.1.3.16" evidence="3"/>
<evidence type="ECO:0000313" key="6">
    <source>
        <dbReference type="EMBL" id="SOV79771.1"/>
    </source>
</evidence>
<dbReference type="InterPro" id="IPR050341">
    <property type="entry name" value="PP1_catalytic_subunit"/>
</dbReference>
<dbReference type="GO" id="GO:0004722">
    <property type="term" value="F:protein serine/threonine phosphatase activity"/>
    <property type="evidence" value="ECO:0007669"/>
    <property type="project" value="UniProtKB-EC"/>
</dbReference>
<dbReference type="GO" id="GO:0005737">
    <property type="term" value="C:cytoplasm"/>
    <property type="evidence" value="ECO:0007669"/>
    <property type="project" value="TreeGrafter"/>
</dbReference>
<dbReference type="PROSITE" id="PS50222">
    <property type="entry name" value="EF_HAND_2"/>
    <property type="match status" value="1"/>
</dbReference>
<feature type="compositionally biased region" description="Basic and acidic residues" evidence="4">
    <location>
        <begin position="1040"/>
        <end position="1050"/>
    </location>
</feature>
<evidence type="ECO:0000313" key="7">
    <source>
        <dbReference type="Proteomes" id="UP000240500"/>
    </source>
</evidence>
<accession>A0A2P9DFF5</accession>
<feature type="domain" description="EF-hand" evidence="5">
    <location>
        <begin position="674"/>
        <end position="709"/>
    </location>
</feature>
<dbReference type="SMART" id="SM00156">
    <property type="entry name" value="PP2Ac"/>
    <property type="match status" value="1"/>
</dbReference>
<dbReference type="Pfam" id="PF00149">
    <property type="entry name" value="Metallophos"/>
    <property type="match status" value="1"/>
</dbReference>
<keyword evidence="3" id="KW-0378">Hydrolase</keyword>
<keyword evidence="2" id="KW-0106">Calcium</keyword>
<dbReference type="PANTHER" id="PTHR11668:SF509">
    <property type="entry name" value="SERINE_THREONINE-PROTEIN PHOSPHATASE"/>
    <property type="match status" value="1"/>
</dbReference>
<proteinExistence type="inferred from homology"/>
<dbReference type="OrthoDB" id="442428at2759"/>
<evidence type="ECO:0000256" key="1">
    <source>
        <dbReference type="ARBA" id="ARBA00008294"/>
    </source>
</evidence>
<feature type="region of interest" description="Disordered" evidence="4">
    <location>
        <begin position="2234"/>
        <end position="2256"/>
    </location>
</feature>
<feature type="region of interest" description="Disordered" evidence="4">
    <location>
        <begin position="1002"/>
        <end position="1050"/>
    </location>
</feature>
<dbReference type="PRINTS" id="PR00114">
    <property type="entry name" value="STPHPHTASE"/>
</dbReference>
<evidence type="ECO:0000259" key="5">
    <source>
        <dbReference type="PROSITE" id="PS50222"/>
    </source>
</evidence>
<dbReference type="PANTHER" id="PTHR11668">
    <property type="entry name" value="SERINE/THREONINE PROTEIN PHOSPHATASE"/>
    <property type="match status" value="1"/>
</dbReference>
<feature type="compositionally biased region" description="Polar residues" evidence="4">
    <location>
        <begin position="1011"/>
        <end position="1022"/>
    </location>
</feature>
<feature type="region of interest" description="Disordered" evidence="4">
    <location>
        <begin position="2009"/>
        <end position="2032"/>
    </location>
</feature>
<dbReference type="InterPro" id="IPR029052">
    <property type="entry name" value="Metallo-depent_PP-like"/>
</dbReference>
<feature type="compositionally biased region" description="Polar residues" evidence="4">
    <location>
        <begin position="1814"/>
        <end position="1823"/>
    </location>
</feature>
<evidence type="ECO:0000256" key="3">
    <source>
        <dbReference type="RuleBase" id="RU004273"/>
    </source>
</evidence>
<feature type="region of interest" description="Disordered" evidence="4">
    <location>
        <begin position="380"/>
        <end position="506"/>
    </location>
</feature>
<protein>
    <recommendedName>
        <fullName evidence="3">Serine/threonine-protein phosphatase</fullName>
        <ecNumber evidence="3">3.1.3.16</ecNumber>
    </recommendedName>
</protein>
<dbReference type="SUPFAM" id="SSF47473">
    <property type="entry name" value="EF-hand"/>
    <property type="match status" value="1"/>
</dbReference>
<gene>
    <name evidence="6" type="ORF">PRG01_1016700</name>
</gene>
<organism evidence="6 7">
    <name type="scientific">Plasmodium reichenowi</name>
    <dbReference type="NCBI Taxonomy" id="5854"/>
    <lineage>
        <taxon>Eukaryota</taxon>
        <taxon>Sar</taxon>
        <taxon>Alveolata</taxon>
        <taxon>Apicomplexa</taxon>
        <taxon>Aconoidasida</taxon>
        <taxon>Haemosporida</taxon>
        <taxon>Plasmodiidae</taxon>
        <taxon>Plasmodium</taxon>
        <taxon>Plasmodium (Laverania)</taxon>
    </lineage>
</organism>
<dbReference type="PROSITE" id="PS00125">
    <property type="entry name" value="SER_THR_PHOSPHATASE"/>
    <property type="match status" value="1"/>
</dbReference>
<feature type="compositionally biased region" description="Basic and acidic residues" evidence="4">
    <location>
        <begin position="380"/>
        <end position="497"/>
    </location>
</feature>
<dbReference type="SUPFAM" id="SSF56300">
    <property type="entry name" value="Metallo-dependent phosphatases"/>
    <property type="match status" value="1"/>
</dbReference>
<dbReference type="InterPro" id="IPR004843">
    <property type="entry name" value="Calcineurin-like_PHP"/>
</dbReference>
<sequence length="2256" mass="265331">MEKYSKVIKKNEGLLNSSSVEGIHYNKFSSDDSVYIKRNNLDKMHYAYNKDNNNNNNNNNDNNRNIVRKGFMPIETYEDIKEDTNSNNHNNNYNNNYHNNYHNNNYYGRHHHNNILKNYKYDNYNKNGFKKYDDLNKYYFLIPNNKNNAHIDEYPNYRVSNKLKGTNINNHLNDPHIFKTSEYNYKNVIDKDISYHMYPMHNNIPYIHNMKSTHTIKSKNCDLNNISQNLYVSSNPYISLDSYDNIIYSPKIGNYPIHLNENIFITSRDMNSSSRQIYKYINNNNVLNNNMDSHMNKMNEHIHTKETKNYTLQECPHYIYESNVDIEKDYYINDNNICGGAKKKIISYHLEEKNHKMDDSKGTMKRNINNVNYVKINHKVNDDNKKVNYDDNKKVNYDDNNKKVNYDDNNKKVNDDDDNKKVNDNDDNKKVNYDDNNKKVNYDDNNKKVNDDDNNKKVNDNDNNKKVNDDDNNKKVNYDDNNKKVNDNDDNNKKVNDNDDNNNISKDIRYDEKNNFMKWMSHNKLMKNIISSYNEDVNIENHGLFNLLFDIYGFNKDIFKEYLVHNKEETIKDVIKNILNELSNEKNNKISEKLIFLKYLFNEYGHTEYPNLISLKNFKLIFKNYKNIFSSDKIVLFIFNCLDRGKRYHITQTDFIIGMLACSPQINNDISDDTGKLRHQLIFRAYDLDRDGYLNDNEFLVFLYHIYELSQNLQYSKLKNDKRKLKEFVIQEKNKIMKDKKKISYDIFYHLVLTKQIQGTTNLLRSNYDVSSVVKKYFLYTYAKNFITDTYINMDTSFFITTKKYIKNEHLKTQNFPNHENEVHIIHNDEVICNQEDHQKGNYVTNQYDNLDQEKKETHSEDHFHDSISNNNSYADVNACMGEMHVACDESEQNVEEHPYEGVREMVHSESEEAEKCLEVKQEIKGDMDFIQSGDAASGGVEGADVEGADVEGADVEGADVEGADVEGVDVECADVEGADEQNNNHIPIKDKINNEDVFFDNNNDKEHIRSNSSNEESFTNQLKDEINSSNEKDDEEKEDSLKKTEKLNEEHIEKDGNNISYLLNNNNIVNCNGVDIQNNISERNIIYNMNDNLYDNVAKDRYNYFEYDKKPINNEEDMNKNNNNDNINCNTNVSYTNINKFVTNNKEYFINNKNNENDKKMFPSYKEQKNSTNMNKSLPHFGKKEDDIQDNVINKELHIEHIIEDKIERIKKLVKIYREKYITDHRLNTLNQDIAFKIFTMFYKVSYGKKKHTYTSFFEKFQICTYNDILLLCDEVAKLFKMENSLENVTLPCKVFGDVHGNLYDLLDFFNLYNWPMHNNKNLLLTETDLRKFEYIHNDKDIYIDKNKDMQYNDNDIKYVFLGNLINRGNYSLEVICLLFSLKILFPKHIYLLRGNHEDRLFNYIYGFYKDIEIKMKTNMEYMGIINYQEQVISAHSYELFNRINDVFEFFPLCVLLDKNILCIHGGIGDSVMTISDYQHIHKPILIPQNVDRYSNNKSEHVKKIIIDTLWSDPINYNDELDLQLLKNSSTYDIIPSRRGNITFKFGKHRLSDFLKNNQLKLIIRGHECVQEGYKYSYKRKLLTLFSAKNYCNKYNNNASNAFIVRKNKNIIIFNQILKCQHNCNTLINNENEQLTINQLQKNNLSNDKSNDKKTSPFFNNRHLTKKTFVSHGYLSKCDEELKNDQLNNHPSTKNCSGNNKNFNKDVDKNYMDGSGDNKNFNKDVDKNYMDGSGDNKNFNKDVGKIYMNGSGDYKNFNKDVGKNYMDGSGDNKNFNKDVDKNYMDGSGDNKNFNKDVDKSYMNGSGDNKEDLNNSSSVPTTNINELNKNGALSICENEVLMNNKYGVGSNMSEQSRNSTENVASNNDMDINTVNQISKSIIKKKWRDTRTNQNLNSNKMNRNNNSQLINDMGSVNMCKEVEYEEADKIEKEVQREEQNDIQNNVQINLQNDVLKQVENINGEISNDNMHNKTDVHYISMNEINSDKIKSSHINDNVYDKNESSTFSFEHKETYDEKGDNEKEQRNLERADSEKKNIVNDDYDFYSYDEIYINSLINSKIWEKNDDDYKIIERKDTNDELYKIEDELQKQVNIHNVINEFFNNEEIYQEKTDSNYNMSNENESISGDNENSKKNYYSKLLKINEMYTNKHNDGEKIDEQMSDINSVDLINEFTSKSLDFMMPPNLGLGNRTQLKKDMSIKENNKDQRNNLTTLKSLRGDNNIKDSSNKMQMQCLPPDPKPQTKITFQKSLEKINDS</sequence>
<dbReference type="EMBL" id="LT969573">
    <property type="protein sequence ID" value="SOV79771.1"/>
    <property type="molecule type" value="Genomic_DNA"/>
</dbReference>
<dbReference type="GO" id="GO:0005634">
    <property type="term" value="C:nucleus"/>
    <property type="evidence" value="ECO:0007669"/>
    <property type="project" value="TreeGrafter"/>
</dbReference>
<name>A0A2P9DFF5_PLARE</name>
<dbReference type="Proteomes" id="UP000240500">
    <property type="component" value="Chromosome 10"/>
</dbReference>
<evidence type="ECO:0000256" key="4">
    <source>
        <dbReference type="SAM" id="MobiDB-lite"/>
    </source>
</evidence>
<reference evidence="6 7" key="1">
    <citation type="submission" date="2016-09" db="EMBL/GenBank/DDBJ databases">
        <authorList>
            <consortium name="Pathogen Informatics"/>
        </authorList>
    </citation>
    <scope>NUCLEOTIDE SEQUENCE [LARGE SCALE GENOMIC DNA]</scope>
</reference>
<evidence type="ECO:0000256" key="2">
    <source>
        <dbReference type="ARBA" id="ARBA00022837"/>
    </source>
</evidence>
<dbReference type="VEuPathDB" id="PlasmoDB:PRCDC_1017600"/>